<dbReference type="EMBL" id="MDYO01000017">
    <property type="protein sequence ID" value="OQD96149.1"/>
    <property type="molecule type" value="Genomic_DNA"/>
</dbReference>
<organism evidence="1 2">
    <name type="scientific">Penicillium solitum</name>
    <dbReference type="NCBI Taxonomy" id="60172"/>
    <lineage>
        <taxon>Eukaryota</taxon>
        <taxon>Fungi</taxon>
        <taxon>Dikarya</taxon>
        <taxon>Ascomycota</taxon>
        <taxon>Pezizomycotina</taxon>
        <taxon>Eurotiomycetes</taxon>
        <taxon>Eurotiomycetidae</taxon>
        <taxon>Eurotiales</taxon>
        <taxon>Aspergillaceae</taxon>
        <taxon>Penicillium</taxon>
    </lineage>
</organism>
<dbReference type="Proteomes" id="UP000191612">
    <property type="component" value="Unassembled WGS sequence"/>
</dbReference>
<proteinExistence type="predicted"/>
<gene>
    <name evidence="1" type="ORF">PENSOL_c017G08902</name>
</gene>
<reference evidence="2" key="1">
    <citation type="journal article" date="2017" name="Nat. Microbiol.">
        <title>Global analysis of biosynthetic gene clusters reveals vast potential of secondary metabolite production in Penicillium species.</title>
        <authorList>
            <person name="Nielsen J.C."/>
            <person name="Grijseels S."/>
            <person name="Prigent S."/>
            <person name="Ji B."/>
            <person name="Dainat J."/>
            <person name="Nielsen K.F."/>
            <person name="Frisvad J.C."/>
            <person name="Workman M."/>
            <person name="Nielsen J."/>
        </authorList>
    </citation>
    <scope>NUCLEOTIDE SEQUENCE [LARGE SCALE GENOMIC DNA]</scope>
    <source>
        <strain evidence="2">IBT 29525</strain>
    </source>
</reference>
<dbReference type="AlphaFoldDB" id="A0A1V6R3Y1"/>
<protein>
    <submittedName>
        <fullName evidence="1">Uncharacterized protein</fullName>
    </submittedName>
</protein>
<keyword evidence="2" id="KW-1185">Reference proteome</keyword>
<accession>A0A1V6R3Y1</accession>
<comment type="caution">
    <text evidence="1">The sequence shown here is derived from an EMBL/GenBank/DDBJ whole genome shotgun (WGS) entry which is preliminary data.</text>
</comment>
<name>A0A1V6R3Y1_9EURO</name>
<evidence type="ECO:0000313" key="2">
    <source>
        <dbReference type="Proteomes" id="UP000191612"/>
    </source>
</evidence>
<sequence length="181" mass="20589">MQDGPRELDGKTFRVRVTYHGVEIADPASASPITFHTCIFEDDISYGLYHRVRDEDELWKYCGYQNVCMGLGDSPDVEVNVANSGRFMSIRPGESWITTYRLHSYIWEFPDDPQPGNVFRFVFSGAAVDWWDWGTKEQEHAQTVVIMPSSQWGDVIHPDDNNGRPQIVVPTSNQVEFAIAG</sequence>
<evidence type="ECO:0000313" key="1">
    <source>
        <dbReference type="EMBL" id="OQD96149.1"/>
    </source>
</evidence>